<dbReference type="EMBL" id="BART01035790">
    <property type="protein sequence ID" value="GAH05656.1"/>
    <property type="molecule type" value="Genomic_DNA"/>
</dbReference>
<protein>
    <recommendedName>
        <fullName evidence="2">ABC transporter domain-containing protein</fullName>
    </recommendedName>
</protein>
<proteinExistence type="predicted"/>
<accession>X1CBR8</accession>
<gene>
    <name evidence="1" type="ORF">S01H4_60625</name>
</gene>
<organism evidence="1">
    <name type="scientific">marine sediment metagenome</name>
    <dbReference type="NCBI Taxonomy" id="412755"/>
    <lineage>
        <taxon>unclassified sequences</taxon>
        <taxon>metagenomes</taxon>
        <taxon>ecological metagenomes</taxon>
    </lineage>
</organism>
<name>X1CBR8_9ZZZZ</name>
<reference evidence="1" key="1">
    <citation type="journal article" date="2014" name="Front. Microbiol.">
        <title>High frequency of phylogenetically diverse reductive dehalogenase-homologous genes in deep subseafloor sedimentary metagenomes.</title>
        <authorList>
            <person name="Kawai M."/>
            <person name="Futagami T."/>
            <person name="Toyoda A."/>
            <person name="Takaki Y."/>
            <person name="Nishi S."/>
            <person name="Hori S."/>
            <person name="Arai W."/>
            <person name="Tsubouchi T."/>
            <person name="Morono Y."/>
            <person name="Uchiyama I."/>
            <person name="Ito T."/>
            <person name="Fujiyama A."/>
            <person name="Inagaki F."/>
            <person name="Takami H."/>
        </authorList>
    </citation>
    <scope>NUCLEOTIDE SEQUENCE</scope>
    <source>
        <strain evidence="1">Expedition CK06-06</strain>
    </source>
</reference>
<sequence>MSDRIMVMHEGKCTGILDRKDATQEKIMALATGTKNYSGV</sequence>
<evidence type="ECO:0008006" key="2">
    <source>
        <dbReference type="Google" id="ProtNLM"/>
    </source>
</evidence>
<dbReference type="AlphaFoldDB" id="X1CBR8"/>
<comment type="caution">
    <text evidence="1">The sequence shown here is derived from an EMBL/GenBank/DDBJ whole genome shotgun (WGS) entry which is preliminary data.</text>
</comment>
<evidence type="ECO:0000313" key="1">
    <source>
        <dbReference type="EMBL" id="GAH05656.1"/>
    </source>
</evidence>